<sequence>MGEYTGWERELQSGRENVTGWGESKRSKKNSFVLKLT</sequence>
<evidence type="ECO:0000256" key="1">
    <source>
        <dbReference type="SAM" id="MobiDB-lite"/>
    </source>
</evidence>
<feature type="region of interest" description="Disordered" evidence="1">
    <location>
        <begin position="18"/>
        <end position="37"/>
    </location>
</feature>
<evidence type="ECO:0000313" key="2">
    <source>
        <dbReference type="EMBL" id="EDM23801.1"/>
    </source>
</evidence>
<proteinExistence type="predicted"/>
<dbReference type="Proteomes" id="UP000003288">
    <property type="component" value="Unassembled WGS sequence"/>
</dbReference>
<evidence type="ECO:0000313" key="3">
    <source>
        <dbReference type="Proteomes" id="UP000003288"/>
    </source>
</evidence>
<accession>A0AAI9AGL0</accession>
<dbReference type="AlphaFoldDB" id="A0AAI9AGL0"/>
<organism evidence="2 3">
    <name type="scientific">Caminibacter mediatlanticus TB-2</name>
    <dbReference type="NCBI Taxonomy" id="391592"/>
    <lineage>
        <taxon>Bacteria</taxon>
        <taxon>Pseudomonadati</taxon>
        <taxon>Campylobacterota</taxon>
        <taxon>Epsilonproteobacteria</taxon>
        <taxon>Nautiliales</taxon>
        <taxon>Nautiliaceae</taxon>
        <taxon>Caminibacter</taxon>
    </lineage>
</organism>
<comment type="caution">
    <text evidence="2">The sequence shown here is derived from an EMBL/GenBank/DDBJ whole genome shotgun (WGS) entry which is preliminary data.</text>
</comment>
<protein>
    <submittedName>
        <fullName evidence="2">Uncharacterized protein</fullName>
    </submittedName>
</protein>
<name>A0AAI9AGL0_9BACT</name>
<dbReference type="EMBL" id="ABCJ01000003">
    <property type="protein sequence ID" value="EDM23801.1"/>
    <property type="molecule type" value="Genomic_DNA"/>
</dbReference>
<gene>
    <name evidence="2" type="ORF">CMTB2_00999</name>
</gene>
<reference evidence="2 3" key="1">
    <citation type="journal article" date="2011" name="Stand. Genomic Sci.">
        <title>Draft genome sequence of Caminibacter mediatlanticus strain TB-2, an epsilonproteobacterium isolated from a deep-sea hydrothermal vent.</title>
        <authorList>
            <person name="Giovannelli D."/>
            <person name="Ferriera S."/>
            <person name="Johnson J."/>
            <person name="Kravitz S."/>
            <person name="Perez-Rodriguez I."/>
            <person name="Ricci J."/>
            <person name="O'Brien C."/>
            <person name="Voordeckers J.W."/>
            <person name="Bini E."/>
            <person name="Vetriani C."/>
        </authorList>
    </citation>
    <scope>NUCLEOTIDE SEQUENCE [LARGE SCALE GENOMIC DNA]</scope>
    <source>
        <strain evidence="2 3">TB-2</strain>
    </source>
</reference>